<reference evidence="2 3" key="2">
    <citation type="submission" date="2018-11" db="EMBL/GenBank/DDBJ databases">
        <authorList>
            <consortium name="Pathogen Informatics"/>
        </authorList>
    </citation>
    <scope>NUCLEOTIDE SEQUENCE [LARGE SCALE GENOMIC DNA]</scope>
</reference>
<evidence type="ECO:0000313" key="2">
    <source>
        <dbReference type="EMBL" id="VDN02548.1"/>
    </source>
</evidence>
<dbReference type="EMBL" id="UYYF01004333">
    <property type="protein sequence ID" value="VDN02548.1"/>
    <property type="molecule type" value="Genomic_DNA"/>
</dbReference>
<feature type="compositionally biased region" description="Polar residues" evidence="1">
    <location>
        <begin position="106"/>
        <end position="121"/>
    </location>
</feature>
<name>A0A0N5CY27_THECL</name>
<feature type="region of interest" description="Disordered" evidence="1">
    <location>
        <begin position="79"/>
        <end position="121"/>
    </location>
</feature>
<reference evidence="4" key="1">
    <citation type="submission" date="2017-02" db="UniProtKB">
        <authorList>
            <consortium name="WormBaseParasite"/>
        </authorList>
    </citation>
    <scope>IDENTIFICATION</scope>
</reference>
<gene>
    <name evidence="2" type="ORF">TCLT_LOCUS5320</name>
</gene>
<evidence type="ECO:0000313" key="4">
    <source>
        <dbReference type="WBParaSite" id="TCLT_0000533101-mRNA-1"/>
    </source>
</evidence>
<dbReference type="WBParaSite" id="TCLT_0000533101-mRNA-1">
    <property type="protein sequence ID" value="TCLT_0000533101-mRNA-1"/>
    <property type="gene ID" value="TCLT_0000533101"/>
</dbReference>
<organism evidence="4">
    <name type="scientific">Thelazia callipaeda</name>
    <name type="common">Oriental eyeworm</name>
    <name type="synonym">Parasitic nematode</name>
    <dbReference type="NCBI Taxonomy" id="103827"/>
    <lineage>
        <taxon>Eukaryota</taxon>
        <taxon>Metazoa</taxon>
        <taxon>Ecdysozoa</taxon>
        <taxon>Nematoda</taxon>
        <taxon>Chromadorea</taxon>
        <taxon>Rhabditida</taxon>
        <taxon>Spirurina</taxon>
        <taxon>Spiruromorpha</taxon>
        <taxon>Thelazioidea</taxon>
        <taxon>Thelaziidae</taxon>
        <taxon>Thelazia</taxon>
    </lineage>
</organism>
<dbReference type="OrthoDB" id="5859996at2759"/>
<accession>A0A0N5CY27</accession>
<proteinExistence type="predicted"/>
<evidence type="ECO:0000256" key="1">
    <source>
        <dbReference type="SAM" id="MobiDB-lite"/>
    </source>
</evidence>
<dbReference type="AlphaFoldDB" id="A0A0N5CY27"/>
<evidence type="ECO:0000313" key="3">
    <source>
        <dbReference type="Proteomes" id="UP000276776"/>
    </source>
</evidence>
<feature type="compositionally biased region" description="Basic and acidic residues" evidence="1">
    <location>
        <begin position="90"/>
        <end position="103"/>
    </location>
</feature>
<keyword evidence="3" id="KW-1185">Reference proteome</keyword>
<sequence length="121" mass="13715">MQRIFRRLHEDAKRLANESNAEVEVVVKYTFTEKPQTLSASPDENIGQACTAREVSYGRNSPKPSKEELLVESSAPYVQIWNPGTRPPPRSKEGKSNSREVKSQKRTSVTSSRQETLQVRI</sequence>
<dbReference type="Proteomes" id="UP000276776">
    <property type="component" value="Unassembled WGS sequence"/>
</dbReference>
<protein>
    <submittedName>
        <fullName evidence="2 4">Uncharacterized protein</fullName>
    </submittedName>
</protein>
<dbReference type="OMA" id="RWKNGTH"/>